<dbReference type="GO" id="GO:0004535">
    <property type="term" value="F:poly(A)-specific ribonuclease activity"/>
    <property type="evidence" value="ECO:0007669"/>
    <property type="project" value="UniProtKB-EC"/>
</dbReference>
<comment type="catalytic activity">
    <reaction evidence="1">
        <text>Exonucleolytic cleavage of poly(A) to 5'-AMP.</text>
        <dbReference type="EC" id="3.1.13.4"/>
    </reaction>
</comment>
<feature type="region of interest" description="Disordered" evidence="19">
    <location>
        <begin position="114"/>
        <end position="167"/>
    </location>
</feature>
<keyword evidence="16" id="KW-0804">Transcription</keyword>
<evidence type="ECO:0000256" key="8">
    <source>
        <dbReference type="ARBA" id="ARBA00022490"/>
    </source>
</evidence>
<dbReference type="EMBL" id="LFYR01002156">
    <property type="protein sequence ID" value="KMZ56638.1"/>
    <property type="molecule type" value="Genomic_DNA"/>
</dbReference>
<evidence type="ECO:0000256" key="14">
    <source>
        <dbReference type="ARBA" id="ARBA00022884"/>
    </source>
</evidence>
<gene>
    <name evidence="21" type="ORF">ZOSMA_93G01020</name>
</gene>
<evidence type="ECO:0000256" key="1">
    <source>
        <dbReference type="ARBA" id="ARBA00001663"/>
    </source>
</evidence>
<keyword evidence="15" id="KW-0805">Transcription regulation</keyword>
<dbReference type="PANTHER" id="PTHR12121">
    <property type="entry name" value="CARBON CATABOLITE REPRESSOR PROTEIN 4"/>
    <property type="match status" value="1"/>
</dbReference>
<dbReference type="InterPro" id="IPR005135">
    <property type="entry name" value="Endo/exonuclease/phosphatase"/>
</dbReference>
<dbReference type="InterPro" id="IPR050410">
    <property type="entry name" value="CCR4/nocturin_mRNA_transcr"/>
</dbReference>
<organism evidence="21 22">
    <name type="scientific">Zostera marina</name>
    <name type="common">Eelgrass</name>
    <dbReference type="NCBI Taxonomy" id="29655"/>
    <lineage>
        <taxon>Eukaryota</taxon>
        <taxon>Viridiplantae</taxon>
        <taxon>Streptophyta</taxon>
        <taxon>Embryophyta</taxon>
        <taxon>Tracheophyta</taxon>
        <taxon>Spermatophyta</taxon>
        <taxon>Magnoliopsida</taxon>
        <taxon>Liliopsida</taxon>
        <taxon>Zosteraceae</taxon>
        <taxon>Zostera</taxon>
    </lineage>
</organism>
<feature type="domain" description="Endonuclease/exonuclease/phosphatase" evidence="20">
    <location>
        <begin position="250"/>
        <end position="582"/>
    </location>
</feature>
<comment type="similarity">
    <text evidence="5">Belongs to the CCR4/nocturin family.</text>
</comment>
<name>A0A0K9NJ53_ZOSMR</name>
<evidence type="ECO:0000313" key="21">
    <source>
        <dbReference type="EMBL" id="KMZ56638.1"/>
    </source>
</evidence>
<comment type="subunit">
    <text evidence="6">Component of the CCR4-NOT complex, at least composed of CRR4 and CAF1 proteins.</text>
</comment>
<dbReference type="STRING" id="29655.A0A0K9NJ53"/>
<keyword evidence="8" id="KW-0963">Cytoplasm</keyword>
<evidence type="ECO:0000259" key="20">
    <source>
        <dbReference type="Pfam" id="PF03372"/>
    </source>
</evidence>
<keyword evidence="10" id="KW-0479">Metal-binding</keyword>
<evidence type="ECO:0000256" key="4">
    <source>
        <dbReference type="ARBA" id="ARBA00004496"/>
    </source>
</evidence>
<reference evidence="22" key="1">
    <citation type="journal article" date="2016" name="Nature">
        <title>The genome of the seagrass Zostera marina reveals angiosperm adaptation to the sea.</title>
        <authorList>
            <person name="Olsen J.L."/>
            <person name="Rouze P."/>
            <person name="Verhelst B."/>
            <person name="Lin Y.-C."/>
            <person name="Bayer T."/>
            <person name="Collen J."/>
            <person name="Dattolo E."/>
            <person name="De Paoli E."/>
            <person name="Dittami S."/>
            <person name="Maumus F."/>
            <person name="Michel G."/>
            <person name="Kersting A."/>
            <person name="Lauritano C."/>
            <person name="Lohaus R."/>
            <person name="Toepel M."/>
            <person name="Tonon T."/>
            <person name="Vanneste K."/>
            <person name="Amirebrahimi M."/>
            <person name="Brakel J."/>
            <person name="Bostroem C."/>
            <person name="Chovatia M."/>
            <person name="Grimwood J."/>
            <person name="Jenkins J.W."/>
            <person name="Jueterbock A."/>
            <person name="Mraz A."/>
            <person name="Stam W.T."/>
            <person name="Tice H."/>
            <person name="Bornberg-Bauer E."/>
            <person name="Green P.J."/>
            <person name="Pearson G.A."/>
            <person name="Procaccini G."/>
            <person name="Duarte C.M."/>
            <person name="Schmutz J."/>
            <person name="Reusch T.B.H."/>
            <person name="Van de Peer Y."/>
        </authorList>
    </citation>
    <scope>NUCLEOTIDE SEQUENCE [LARGE SCALE GENOMIC DNA]</scope>
    <source>
        <strain evidence="22">cv. Finnish</strain>
    </source>
</reference>
<dbReference type="AlphaFoldDB" id="A0A0K9NJ53"/>
<dbReference type="SUPFAM" id="SSF56219">
    <property type="entry name" value="DNase I-like"/>
    <property type="match status" value="1"/>
</dbReference>
<evidence type="ECO:0000256" key="2">
    <source>
        <dbReference type="ARBA" id="ARBA00001946"/>
    </source>
</evidence>
<evidence type="ECO:0000256" key="15">
    <source>
        <dbReference type="ARBA" id="ARBA00023015"/>
    </source>
</evidence>
<evidence type="ECO:0000256" key="10">
    <source>
        <dbReference type="ARBA" id="ARBA00022723"/>
    </source>
</evidence>
<dbReference type="OMA" id="CDSYATS"/>
<dbReference type="Gene3D" id="3.60.10.10">
    <property type="entry name" value="Endonuclease/exonuclease/phosphatase"/>
    <property type="match status" value="1"/>
</dbReference>
<dbReference type="Pfam" id="PF03372">
    <property type="entry name" value="Exo_endo_phos"/>
    <property type="match status" value="1"/>
</dbReference>
<comment type="cofactor">
    <cofactor evidence="2">
        <name>Mg(2+)</name>
        <dbReference type="ChEBI" id="CHEBI:18420"/>
    </cofactor>
</comment>
<dbReference type="PANTHER" id="PTHR12121:SF34">
    <property type="entry name" value="PROTEIN ANGEL"/>
    <property type="match status" value="1"/>
</dbReference>
<evidence type="ECO:0000256" key="6">
    <source>
        <dbReference type="ARBA" id="ARBA00011757"/>
    </source>
</evidence>
<dbReference type="GO" id="GO:0046872">
    <property type="term" value="F:metal ion binding"/>
    <property type="evidence" value="ECO:0007669"/>
    <property type="project" value="UniProtKB-KW"/>
</dbReference>
<dbReference type="GO" id="GO:0005737">
    <property type="term" value="C:cytoplasm"/>
    <property type="evidence" value="ECO:0000318"/>
    <property type="project" value="GO_Central"/>
</dbReference>
<dbReference type="FunFam" id="3.60.10.10:FF:000016">
    <property type="entry name" value="Carbon catabolite repressor protein 4 1"/>
    <property type="match status" value="1"/>
</dbReference>
<dbReference type="GO" id="GO:0005634">
    <property type="term" value="C:nucleus"/>
    <property type="evidence" value="ECO:0007669"/>
    <property type="project" value="UniProtKB-SubCell"/>
</dbReference>
<evidence type="ECO:0000313" key="22">
    <source>
        <dbReference type="Proteomes" id="UP000036987"/>
    </source>
</evidence>
<evidence type="ECO:0000256" key="3">
    <source>
        <dbReference type="ARBA" id="ARBA00004123"/>
    </source>
</evidence>
<comment type="function">
    <text evidence="18">Acts as a catalytic component of the CCR4-NOT core complex, which in the nucleus seems to be a general transcription factor, and in the cytoplasm the major mRNA deadenylase involved in mRNA turnover.</text>
</comment>
<protein>
    <recommendedName>
        <fullName evidence="7">poly(A)-specific ribonuclease</fullName>
        <ecNumber evidence="7">3.1.13.4</ecNumber>
    </recommendedName>
</protein>
<keyword evidence="17" id="KW-0539">Nucleus</keyword>
<proteinExistence type="inferred from homology"/>
<dbReference type="GO" id="GO:0003730">
    <property type="term" value="F:mRNA 3'-UTR binding"/>
    <property type="evidence" value="ECO:0000318"/>
    <property type="project" value="GO_Central"/>
</dbReference>
<evidence type="ECO:0000256" key="16">
    <source>
        <dbReference type="ARBA" id="ARBA00023163"/>
    </source>
</evidence>
<evidence type="ECO:0000256" key="12">
    <source>
        <dbReference type="ARBA" id="ARBA00022801"/>
    </source>
</evidence>
<dbReference type="CDD" id="cd09097">
    <property type="entry name" value="Deadenylase_CCR4"/>
    <property type="match status" value="1"/>
</dbReference>
<dbReference type="InterPro" id="IPR036691">
    <property type="entry name" value="Endo/exonu/phosph_ase_sf"/>
</dbReference>
<evidence type="ECO:0000256" key="13">
    <source>
        <dbReference type="ARBA" id="ARBA00022842"/>
    </source>
</evidence>
<evidence type="ECO:0000256" key="18">
    <source>
        <dbReference type="ARBA" id="ARBA00054840"/>
    </source>
</evidence>
<keyword evidence="11" id="KW-0677">Repeat</keyword>
<evidence type="ECO:0000256" key="5">
    <source>
        <dbReference type="ARBA" id="ARBA00010774"/>
    </source>
</evidence>
<accession>A0A0K9NJ53</accession>
<evidence type="ECO:0000256" key="11">
    <source>
        <dbReference type="ARBA" id="ARBA00022737"/>
    </source>
</evidence>
<feature type="compositionally biased region" description="Polar residues" evidence="19">
    <location>
        <begin position="129"/>
        <end position="159"/>
    </location>
</feature>
<sequence>MLTVLRVHLPSEIPIVGCEITPYVLLRRPDGSVTTDDVPDDAPVDGHFLRHRWYRIQSERKVAICSIHPTEKATLQCIGCIKSKIPAAKSYHCTSQCFSDSWQHHRLLHDHANSASKENGADEEEISGRTVSNSTPTNVSQSPGLSNGSIPFYPSNNVERNGGDTSYEVGRSKVYTPTAEDIGHVLKLECIATDVETRIPVGACNTILTSLVIPAPTPFPRRLIPVGATDVKTHSDSDGRLTSLGKFTVLSYNVLSDACATSESYSYCPSWALSWPYRRQNLLREIVGYHADILCLQKVQCDHFEDYFAPELDKHGYQALYKKRTTEVYSGNPKTIDGCATFFRRDCFAHVKKYEVEFNKAAQSLTDAVIPPPQKRIALGRLIKDNVALLAVLEAKFSNSGSDHGKRQLLCVANTHVNIHQDLKDVKLWQVHTLLKGLEKISSSADIPMLVCGDFNSVPGSSPHSLLAMGKVDQMHPDLAVDPLGILRPSAKLNHQLPLVSAYSSFARMTGVGGTLDQQRKRVDRATHEPLFTHFTKEFIGTVDYIFYTADSLMVESLLELLDEVALRKDTALPSPEWSSDHMALLAEFRCTTRSRR</sequence>
<dbReference type="Proteomes" id="UP000036987">
    <property type="component" value="Unassembled WGS sequence"/>
</dbReference>
<evidence type="ECO:0000256" key="19">
    <source>
        <dbReference type="SAM" id="MobiDB-lite"/>
    </source>
</evidence>
<dbReference type="OrthoDB" id="428734at2759"/>
<keyword evidence="22" id="KW-1185">Reference proteome</keyword>
<comment type="subcellular location">
    <subcellularLocation>
        <location evidence="4">Cytoplasm</location>
    </subcellularLocation>
    <subcellularLocation>
        <location evidence="3">Nucleus</location>
    </subcellularLocation>
</comment>
<evidence type="ECO:0000256" key="17">
    <source>
        <dbReference type="ARBA" id="ARBA00023242"/>
    </source>
</evidence>
<dbReference type="EC" id="3.1.13.4" evidence="7"/>
<keyword evidence="13" id="KW-0460">Magnesium</keyword>
<evidence type="ECO:0000256" key="9">
    <source>
        <dbReference type="ARBA" id="ARBA00022722"/>
    </source>
</evidence>
<comment type="caution">
    <text evidence="21">The sequence shown here is derived from an EMBL/GenBank/DDBJ whole genome shotgun (WGS) entry which is preliminary data.</text>
</comment>
<keyword evidence="9" id="KW-0540">Nuclease</keyword>
<keyword evidence="12" id="KW-0378">Hydrolase</keyword>
<evidence type="ECO:0000256" key="7">
    <source>
        <dbReference type="ARBA" id="ARBA00012161"/>
    </source>
</evidence>
<keyword evidence="14" id="KW-0694">RNA-binding</keyword>